<protein>
    <submittedName>
        <fullName evidence="2">Uncharacterized protein</fullName>
    </submittedName>
</protein>
<dbReference type="AlphaFoldDB" id="A0A2R5GB91"/>
<keyword evidence="1" id="KW-0812">Transmembrane</keyword>
<sequence>MRAVAQARGQVCMALAVQLVFSCLLVEGEGRRQKRSNLGKTLSDYEPKLRMLGIAIFAPLIVWFLYSLARDPALPAIMKRAGFAIRDRFAMQLGPAPKYKRR</sequence>
<gene>
    <name evidence="2" type="ORF">FCC1311_038422</name>
</gene>
<evidence type="ECO:0000256" key="1">
    <source>
        <dbReference type="SAM" id="Phobius"/>
    </source>
</evidence>
<dbReference type="EMBL" id="BEYU01000033">
    <property type="protein sequence ID" value="GBG27619.1"/>
    <property type="molecule type" value="Genomic_DNA"/>
</dbReference>
<feature type="transmembrane region" description="Helical" evidence="1">
    <location>
        <begin position="52"/>
        <end position="69"/>
    </location>
</feature>
<keyword evidence="3" id="KW-1185">Reference proteome</keyword>
<comment type="caution">
    <text evidence="2">The sequence shown here is derived from an EMBL/GenBank/DDBJ whole genome shotgun (WGS) entry which is preliminary data.</text>
</comment>
<organism evidence="2 3">
    <name type="scientific">Hondaea fermentalgiana</name>
    <dbReference type="NCBI Taxonomy" id="2315210"/>
    <lineage>
        <taxon>Eukaryota</taxon>
        <taxon>Sar</taxon>
        <taxon>Stramenopiles</taxon>
        <taxon>Bigyra</taxon>
        <taxon>Labyrinthulomycetes</taxon>
        <taxon>Thraustochytrida</taxon>
        <taxon>Thraustochytriidae</taxon>
        <taxon>Hondaea</taxon>
    </lineage>
</organism>
<name>A0A2R5GB91_9STRA</name>
<dbReference type="Proteomes" id="UP000241890">
    <property type="component" value="Unassembled WGS sequence"/>
</dbReference>
<evidence type="ECO:0000313" key="3">
    <source>
        <dbReference type="Proteomes" id="UP000241890"/>
    </source>
</evidence>
<accession>A0A2R5GB91</accession>
<evidence type="ECO:0000313" key="2">
    <source>
        <dbReference type="EMBL" id="GBG27619.1"/>
    </source>
</evidence>
<dbReference type="PROSITE" id="PS51257">
    <property type="entry name" value="PROKAR_LIPOPROTEIN"/>
    <property type="match status" value="1"/>
</dbReference>
<reference evidence="2 3" key="1">
    <citation type="submission" date="2017-12" db="EMBL/GenBank/DDBJ databases">
        <title>Sequencing, de novo assembly and annotation of complete genome of a new Thraustochytrid species, strain FCC1311.</title>
        <authorList>
            <person name="Sedici K."/>
            <person name="Godart F."/>
            <person name="Aiese Cigliano R."/>
            <person name="Sanseverino W."/>
            <person name="Barakat M."/>
            <person name="Ortet P."/>
            <person name="Marechal E."/>
            <person name="Cagnac O."/>
            <person name="Amato A."/>
        </authorList>
    </citation>
    <scope>NUCLEOTIDE SEQUENCE [LARGE SCALE GENOMIC DNA]</scope>
</reference>
<keyword evidence="1" id="KW-1133">Transmembrane helix</keyword>
<proteinExistence type="predicted"/>
<keyword evidence="1" id="KW-0472">Membrane</keyword>
<dbReference type="InParanoid" id="A0A2R5GB91"/>